<dbReference type="InterPro" id="IPR050301">
    <property type="entry name" value="NTE"/>
</dbReference>
<feature type="domain" description="PNPLA" evidence="5">
    <location>
        <begin position="11"/>
        <end position="233"/>
    </location>
</feature>
<dbReference type="PANTHER" id="PTHR14226:SF78">
    <property type="entry name" value="SLR0060 PROTEIN"/>
    <property type="match status" value="1"/>
</dbReference>
<evidence type="ECO:0000256" key="4">
    <source>
        <dbReference type="PROSITE-ProRule" id="PRU01161"/>
    </source>
</evidence>
<dbReference type="AlphaFoldDB" id="A0A2P2DIX0"/>
<sequence>MKQEVKHISLALSGGGVRAAAFHAGVIRFLAENRLLEQIQHISTVSGGSLLIGLVYSLNKNNFPTSKEYLDLISKKLKYTFTEKSLQRTAIYRLVFNPKNWLHIFSRAFVVADALEVCWNISGKFKDLPPMPVWSINATTAETGKRFRFKGNRIGEYTLGYADAGDFPLSQAMAVSAAFPGGIGPLKIRKKSFTWEKKNSWGSSEDDVSTVENETINLYDGGVYDNLGIEPLFDCGSQEFKPQDKLTFDYLIVSDAGLPLEKAVIPGILNPLRFLRLFNLVLDQTRSLRIRSFMNFIKKTKKGAYIYIGIYSMQRDGDGYSILTDKSRNKSAQYPTTLSRMDIDDYDEIEMQGFKTAEAVIKLKK</sequence>
<dbReference type="Pfam" id="PF01734">
    <property type="entry name" value="Patatin"/>
    <property type="match status" value="1"/>
</dbReference>
<comment type="caution">
    <text evidence="6">The sequence shown here is derived from an EMBL/GenBank/DDBJ whole genome shotgun (WGS) entry which is preliminary data.</text>
</comment>
<dbReference type="InterPro" id="IPR002641">
    <property type="entry name" value="PNPLA_dom"/>
</dbReference>
<protein>
    <submittedName>
        <fullName evidence="6">Phospholipase, patatin family</fullName>
    </submittedName>
</protein>
<dbReference type="GO" id="GO:0016042">
    <property type="term" value="P:lipid catabolic process"/>
    <property type="evidence" value="ECO:0007669"/>
    <property type="project" value="UniProtKB-UniRule"/>
</dbReference>
<dbReference type="PANTHER" id="PTHR14226">
    <property type="entry name" value="NEUROPATHY TARGET ESTERASE/SWISS CHEESE D.MELANOGASTER"/>
    <property type="match status" value="1"/>
</dbReference>
<dbReference type="OrthoDB" id="9770965at2"/>
<gene>
    <name evidence="6" type="ORF">LPTSP2_38780</name>
</gene>
<keyword evidence="7" id="KW-1185">Reference proteome</keyword>
<dbReference type="EMBL" id="BFAZ01000015">
    <property type="protein sequence ID" value="GBF44575.1"/>
    <property type="molecule type" value="Genomic_DNA"/>
</dbReference>
<evidence type="ECO:0000313" key="7">
    <source>
        <dbReference type="Proteomes" id="UP000245206"/>
    </source>
</evidence>
<keyword evidence="3 4" id="KW-0443">Lipid metabolism</keyword>
<evidence type="ECO:0000256" key="3">
    <source>
        <dbReference type="ARBA" id="ARBA00023098"/>
    </source>
</evidence>
<comment type="caution">
    <text evidence="4">Lacks conserved residue(s) required for the propagation of feature annotation.</text>
</comment>
<evidence type="ECO:0000313" key="6">
    <source>
        <dbReference type="EMBL" id="GBF44575.1"/>
    </source>
</evidence>
<dbReference type="Proteomes" id="UP000245206">
    <property type="component" value="Unassembled WGS sequence"/>
</dbReference>
<evidence type="ECO:0000256" key="1">
    <source>
        <dbReference type="ARBA" id="ARBA00022801"/>
    </source>
</evidence>
<feature type="active site" description="Nucleophile" evidence="4">
    <location>
        <position position="46"/>
    </location>
</feature>
<accession>A0A2P2DIX0</accession>
<keyword evidence="1 4" id="KW-0378">Hydrolase</keyword>
<proteinExistence type="predicted"/>
<dbReference type="RefSeq" id="WP_108961546.1">
    <property type="nucleotide sequence ID" value="NZ_BFAZ01000015.1"/>
</dbReference>
<keyword evidence="2 4" id="KW-0442">Lipid degradation</keyword>
<dbReference type="InterPro" id="IPR016035">
    <property type="entry name" value="Acyl_Trfase/lysoPLipase"/>
</dbReference>
<evidence type="ECO:0000256" key="2">
    <source>
        <dbReference type="ARBA" id="ARBA00022963"/>
    </source>
</evidence>
<reference evidence="7" key="1">
    <citation type="journal article" date="2019" name="Microbiol. Immunol.">
        <title>Molecular and phenotypic characterization of Leptospira johnsonii sp. nov., Leptospira ellinghausenii sp. nov. and Leptospira ryugenii sp. nov. isolated from soil and water in Japan.</title>
        <authorList>
            <person name="Masuzawa T."/>
            <person name="Saito M."/>
            <person name="Nakao R."/>
            <person name="Nikaido Y."/>
            <person name="Matsumoto M."/>
            <person name="Ogawa M."/>
            <person name="Yokoyama M."/>
            <person name="Hidaka Y."/>
            <person name="Tomita J."/>
            <person name="Sakakibara K."/>
            <person name="Suzuki K."/>
            <person name="Yasuda S."/>
            <person name="Sato H."/>
            <person name="Yamaguchi M."/>
            <person name="Yoshida S.I."/>
            <person name="Koizumi N."/>
            <person name="Kawamura Y."/>
        </authorList>
    </citation>
    <scope>NUCLEOTIDE SEQUENCE [LARGE SCALE GENOMIC DNA]</scope>
    <source>
        <strain evidence="7">E18</strain>
    </source>
</reference>
<dbReference type="Gene3D" id="3.40.1090.10">
    <property type="entry name" value="Cytosolic phospholipase A2 catalytic domain"/>
    <property type="match status" value="2"/>
</dbReference>
<dbReference type="GO" id="GO:0016787">
    <property type="term" value="F:hydrolase activity"/>
    <property type="evidence" value="ECO:0007669"/>
    <property type="project" value="UniProtKB-UniRule"/>
</dbReference>
<name>A0A2P2DIX0_9LEPT</name>
<feature type="short sequence motif" description="DGA/G" evidence="4">
    <location>
        <begin position="220"/>
        <end position="222"/>
    </location>
</feature>
<evidence type="ECO:0000259" key="5">
    <source>
        <dbReference type="PROSITE" id="PS51635"/>
    </source>
</evidence>
<dbReference type="SUPFAM" id="SSF52151">
    <property type="entry name" value="FabD/lysophospholipase-like"/>
    <property type="match status" value="1"/>
</dbReference>
<dbReference type="PROSITE" id="PS51635">
    <property type="entry name" value="PNPLA"/>
    <property type="match status" value="1"/>
</dbReference>
<feature type="active site" description="Proton acceptor" evidence="4">
    <location>
        <position position="220"/>
    </location>
</feature>
<organism evidence="6 7">
    <name type="scientific">Leptospira ellinghausenii</name>
    <dbReference type="NCBI Taxonomy" id="1917822"/>
    <lineage>
        <taxon>Bacteria</taxon>
        <taxon>Pseudomonadati</taxon>
        <taxon>Spirochaetota</taxon>
        <taxon>Spirochaetia</taxon>
        <taxon>Leptospirales</taxon>
        <taxon>Leptospiraceae</taxon>
        <taxon>Leptospira</taxon>
    </lineage>
</organism>